<evidence type="ECO:0000313" key="5">
    <source>
        <dbReference type="EMBL" id="SHK25500.1"/>
    </source>
</evidence>
<dbReference type="EMBL" id="FQZK01000016">
    <property type="protein sequence ID" value="SHK25500.1"/>
    <property type="molecule type" value="Genomic_DNA"/>
</dbReference>
<sequence>MARSTTPRAVRTRALLCAALVLAASLSAPTALSAVTGPEPFALAPPPPTGPHATGRTTLHLVDAGRGHPWVPAAEDRDVVLDVWYPAEGDGETAPYVPESLALSLQRDLEQYGIARDTVDTAGTPTSSRLDAAAADEDLPVVLFSPGMRMSRAQYTALCEDLASRGYAVVAMDHPYEAPVVDLPDGRLLRTAMPANDTGNRRLAARVRLDDTRFVLDRLDGFAAGDTEDDSGRPLPPGLAQALDTERVGMFGQSFGGVTTAETMLVDDRVDAGANLDGSMAYHVGDEVWSDATLAGADRPFALMGAGVSGSRGLPHHSDHSPDWAMFVEASAGPVLEVYIPDGEHMSFTDQQWIAPQVDAALAPSSAAWRNAVEGGVGSVDPQESVGAQRAHLAAFFDHHLRGGASPLPDPAPGVTEVTRH</sequence>
<dbReference type="PANTHER" id="PTHR10272:SF0">
    <property type="entry name" value="PLATELET-ACTIVATING FACTOR ACETYLHYDROLASE"/>
    <property type="match status" value="1"/>
</dbReference>
<dbReference type="STRING" id="758803.SAMN05421803_11687"/>
<dbReference type="OrthoDB" id="569821at2"/>
<keyword evidence="1 5" id="KW-0378">Hydrolase</keyword>
<evidence type="ECO:0000313" key="6">
    <source>
        <dbReference type="Proteomes" id="UP000184452"/>
    </source>
</evidence>
<dbReference type="Gene3D" id="3.40.50.1820">
    <property type="entry name" value="alpha/beta hydrolase"/>
    <property type="match status" value="1"/>
</dbReference>
<dbReference type="Pfam" id="PF03403">
    <property type="entry name" value="PAF-AH_p_II"/>
    <property type="match status" value="1"/>
</dbReference>
<dbReference type="SUPFAM" id="SSF53474">
    <property type="entry name" value="alpha/beta-Hydrolases"/>
    <property type="match status" value="1"/>
</dbReference>
<evidence type="ECO:0000256" key="4">
    <source>
        <dbReference type="SAM" id="SignalP"/>
    </source>
</evidence>
<evidence type="ECO:0000256" key="3">
    <source>
        <dbReference type="ARBA" id="ARBA00023098"/>
    </source>
</evidence>
<dbReference type="InterPro" id="IPR029058">
    <property type="entry name" value="AB_hydrolase_fold"/>
</dbReference>
<feature type="chain" id="PRO_5012839041" evidence="4">
    <location>
        <begin position="34"/>
        <end position="421"/>
    </location>
</feature>
<organism evidence="5 6">
    <name type="scientific">Nocardiopsis flavescens</name>
    <dbReference type="NCBI Taxonomy" id="758803"/>
    <lineage>
        <taxon>Bacteria</taxon>
        <taxon>Bacillati</taxon>
        <taxon>Actinomycetota</taxon>
        <taxon>Actinomycetes</taxon>
        <taxon>Streptosporangiales</taxon>
        <taxon>Nocardiopsidaceae</taxon>
        <taxon>Nocardiopsis</taxon>
    </lineage>
</organism>
<dbReference type="RefSeq" id="WP_073381463.1">
    <property type="nucleotide sequence ID" value="NZ_FQZK01000016.1"/>
</dbReference>
<dbReference type="PANTHER" id="PTHR10272">
    <property type="entry name" value="PLATELET-ACTIVATING FACTOR ACETYLHYDROLASE"/>
    <property type="match status" value="1"/>
</dbReference>
<dbReference type="Proteomes" id="UP000184452">
    <property type="component" value="Unassembled WGS sequence"/>
</dbReference>
<gene>
    <name evidence="5" type="ORF">SAMN05421803_11687</name>
</gene>
<dbReference type="GO" id="GO:0003847">
    <property type="term" value="F:1-alkyl-2-acetylglycerophosphocholine esterase activity"/>
    <property type="evidence" value="ECO:0007669"/>
    <property type="project" value="TreeGrafter"/>
</dbReference>
<feature type="signal peptide" evidence="4">
    <location>
        <begin position="1"/>
        <end position="33"/>
    </location>
</feature>
<proteinExistence type="predicted"/>
<keyword evidence="2" id="KW-0442">Lipid degradation</keyword>
<evidence type="ECO:0000256" key="2">
    <source>
        <dbReference type="ARBA" id="ARBA00022963"/>
    </source>
</evidence>
<accession>A0A1M6QZB4</accession>
<reference evidence="5 6" key="1">
    <citation type="submission" date="2016-11" db="EMBL/GenBank/DDBJ databases">
        <authorList>
            <person name="Jaros S."/>
            <person name="Januszkiewicz K."/>
            <person name="Wedrychowicz H."/>
        </authorList>
    </citation>
    <scope>NUCLEOTIDE SEQUENCE [LARGE SCALE GENOMIC DNA]</scope>
    <source>
        <strain evidence="5 6">CGMCC 4.5723</strain>
    </source>
</reference>
<keyword evidence="6" id="KW-1185">Reference proteome</keyword>
<dbReference type="AlphaFoldDB" id="A0A1M6QZB4"/>
<keyword evidence="3" id="KW-0443">Lipid metabolism</keyword>
<protein>
    <submittedName>
        <fullName evidence="5">Platelet-activating factor acetylhydrolase, isoform II</fullName>
    </submittedName>
</protein>
<keyword evidence="4" id="KW-0732">Signal</keyword>
<dbReference type="GO" id="GO:0016042">
    <property type="term" value="P:lipid catabolic process"/>
    <property type="evidence" value="ECO:0007669"/>
    <property type="project" value="UniProtKB-KW"/>
</dbReference>
<evidence type="ECO:0000256" key="1">
    <source>
        <dbReference type="ARBA" id="ARBA00022801"/>
    </source>
</evidence>
<name>A0A1M6QZB4_9ACTN</name>